<sequence length="210" mass="22750">MNARLPTTRYVTASAETWSLIRGAYLSGLSAPTVAARFGVSETALRRRARREGWTKRDFAARSTPWPLGRVPPSGPSGVLAAPGLPPDPDAPLTEDEVVAAWTSPIQIRPGDLARRTLAAAAEAVKGGRGLTALRLARAANEIARLDALFEWVEYDPAEQERDREAGQALTLRWVRERALRLAEDIAAGRPLPPEYADLPPRDEGPGVSE</sequence>
<organism evidence="2 3">
    <name type="scientific">Brevundimonas basaltis</name>
    <dbReference type="NCBI Taxonomy" id="472166"/>
    <lineage>
        <taxon>Bacteria</taxon>
        <taxon>Pseudomonadati</taxon>
        <taxon>Pseudomonadota</taxon>
        <taxon>Alphaproteobacteria</taxon>
        <taxon>Caulobacterales</taxon>
        <taxon>Caulobacteraceae</taxon>
        <taxon>Brevundimonas</taxon>
    </lineage>
</organism>
<dbReference type="RefSeq" id="WP_183254654.1">
    <property type="nucleotide sequence ID" value="NZ_BAAAFF010000002.1"/>
</dbReference>
<keyword evidence="3" id="KW-1185">Reference proteome</keyword>
<evidence type="ECO:0000313" key="3">
    <source>
        <dbReference type="Proteomes" id="UP000566663"/>
    </source>
</evidence>
<feature type="compositionally biased region" description="Basic and acidic residues" evidence="1">
    <location>
        <begin position="200"/>
        <end position="210"/>
    </location>
</feature>
<accession>A0A7W8I0G5</accession>
<reference evidence="2 3" key="1">
    <citation type="submission" date="2020-08" db="EMBL/GenBank/DDBJ databases">
        <title>Genomic Encyclopedia of Type Strains, Phase IV (KMG-IV): sequencing the most valuable type-strain genomes for metagenomic binning, comparative biology and taxonomic classification.</title>
        <authorList>
            <person name="Goeker M."/>
        </authorList>
    </citation>
    <scope>NUCLEOTIDE SEQUENCE [LARGE SCALE GENOMIC DNA]</scope>
    <source>
        <strain evidence="2 3">DSM 25335</strain>
    </source>
</reference>
<feature type="region of interest" description="Disordered" evidence="1">
    <location>
        <begin position="190"/>
        <end position="210"/>
    </location>
</feature>
<protein>
    <submittedName>
        <fullName evidence="2">Uncharacterized protein</fullName>
    </submittedName>
</protein>
<gene>
    <name evidence="2" type="ORF">HNQ67_001880</name>
</gene>
<name>A0A7W8I0G5_9CAUL</name>
<dbReference type="EMBL" id="JACHFZ010000003">
    <property type="protein sequence ID" value="MBB5292360.1"/>
    <property type="molecule type" value="Genomic_DNA"/>
</dbReference>
<dbReference type="AlphaFoldDB" id="A0A7W8I0G5"/>
<evidence type="ECO:0000256" key="1">
    <source>
        <dbReference type="SAM" id="MobiDB-lite"/>
    </source>
</evidence>
<proteinExistence type="predicted"/>
<comment type="caution">
    <text evidence="2">The sequence shown here is derived from an EMBL/GenBank/DDBJ whole genome shotgun (WGS) entry which is preliminary data.</text>
</comment>
<dbReference type="Proteomes" id="UP000566663">
    <property type="component" value="Unassembled WGS sequence"/>
</dbReference>
<evidence type="ECO:0000313" key="2">
    <source>
        <dbReference type="EMBL" id="MBB5292360.1"/>
    </source>
</evidence>